<sequence length="187" mass="21637">MVIEFLQDVVGVLGVLNEWLSANKLLVFSLAIPAFSYLFSKQYEERSAIRAFDQRQHERNLQKELRLFDLKEKRMEELRRDLARVIELDALAAATSTSEEDKISALETIASLRLRVPIDDPDYQCFHDSCKLSTQRILGEAVDKPILESREKSIRPLVSVGHEILCRWERDLEKNLRMSDMQKGNST</sequence>
<proteinExistence type="predicted"/>
<accession>A0ABX2PRK6</accession>
<evidence type="ECO:0008006" key="4">
    <source>
        <dbReference type="Google" id="ProtNLM"/>
    </source>
</evidence>
<dbReference type="Proteomes" id="UP000630805">
    <property type="component" value="Unassembled WGS sequence"/>
</dbReference>
<protein>
    <recommendedName>
        <fullName evidence="4">DUF4760 domain-containing protein</fullName>
    </recommendedName>
</protein>
<gene>
    <name evidence="2" type="ORF">HW561_13500</name>
</gene>
<name>A0ABX2PRK6_9RHOB</name>
<dbReference type="EMBL" id="JABXWT010000007">
    <property type="protein sequence ID" value="NVO56803.1"/>
    <property type="molecule type" value="Genomic_DNA"/>
</dbReference>
<reference evidence="2 3" key="1">
    <citation type="submission" date="2020-06" db="EMBL/GenBank/DDBJ databases">
        <authorList>
            <person name="Cao W.R."/>
        </authorList>
    </citation>
    <scope>NUCLEOTIDE SEQUENCE [LARGE SCALE GENOMIC DNA]</scope>
    <source>
        <strain evidence="2 3">B1Z28</strain>
    </source>
</reference>
<feature type="coiled-coil region" evidence="1">
    <location>
        <begin position="61"/>
        <end position="88"/>
    </location>
</feature>
<evidence type="ECO:0000313" key="2">
    <source>
        <dbReference type="EMBL" id="NVO56803.1"/>
    </source>
</evidence>
<evidence type="ECO:0000256" key="1">
    <source>
        <dbReference type="SAM" id="Coils"/>
    </source>
</evidence>
<organism evidence="2 3">
    <name type="scientific">Ruegeria haliotis</name>
    <dbReference type="NCBI Taxonomy" id="2747601"/>
    <lineage>
        <taxon>Bacteria</taxon>
        <taxon>Pseudomonadati</taxon>
        <taxon>Pseudomonadota</taxon>
        <taxon>Alphaproteobacteria</taxon>
        <taxon>Rhodobacterales</taxon>
        <taxon>Roseobacteraceae</taxon>
        <taxon>Ruegeria</taxon>
    </lineage>
</organism>
<keyword evidence="3" id="KW-1185">Reference proteome</keyword>
<keyword evidence="1" id="KW-0175">Coiled coil</keyword>
<evidence type="ECO:0000313" key="3">
    <source>
        <dbReference type="Proteomes" id="UP000630805"/>
    </source>
</evidence>
<comment type="caution">
    <text evidence="2">The sequence shown here is derived from an EMBL/GenBank/DDBJ whole genome shotgun (WGS) entry which is preliminary data.</text>
</comment>
<dbReference type="RefSeq" id="WP_176865605.1">
    <property type="nucleotide sequence ID" value="NZ_JABXWT010000007.1"/>
</dbReference>